<evidence type="ECO:0000313" key="1">
    <source>
        <dbReference type="EMBL" id="KAI0028537.1"/>
    </source>
</evidence>
<evidence type="ECO:0000313" key="2">
    <source>
        <dbReference type="Proteomes" id="UP000814128"/>
    </source>
</evidence>
<dbReference type="EMBL" id="MU273744">
    <property type="protein sequence ID" value="KAI0028537.1"/>
    <property type="molecule type" value="Genomic_DNA"/>
</dbReference>
<organism evidence="1 2">
    <name type="scientific">Vararia minispora EC-137</name>
    <dbReference type="NCBI Taxonomy" id="1314806"/>
    <lineage>
        <taxon>Eukaryota</taxon>
        <taxon>Fungi</taxon>
        <taxon>Dikarya</taxon>
        <taxon>Basidiomycota</taxon>
        <taxon>Agaricomycotina</taxon>
        <taxon>Agaricomycetes</taxon>
        <taxon>Russulales</taxon>
        <taxon>Lachnocladiaceae</taxon>
        <taxon>Vararia</taxon>
    </lineage>
</organism>
<gene>
    <name evidence="1" type="ORF">K488DRAFT_80626</name>
</gene>
<dbReference type="Proteomes" id="UP000814128">
    <property type="component" value="Unassembled WGS sequence"/>
</dbReference>
<protein>
    <submittedName>
        <fullName evidence="1">Carotenoid ester lipase</fullName>
    </submittedName>
</protein>
<accession>A0ACB8QA68</accession>
<reference evidence="1" key="2">
    <citation type="journal article" date="2022" name="New Phytol.">
        <title>Evolutionary transition to the ectomycorrhizal habit in the genomes of a hyperdiverse lineage of mushroom-forming fungi.</title>
        <authorList>
            <person name="Looney B."/>
            <person name="Miyauchi S."/>
            <person name="Morin E."/>
            <person name="Drula E."/>
            <person name="Courty P.E."/>
            <person name="Kohler A."/>
            <person name="Kuo A."/>
            <person name="LaButti K."/>
            <person name="Pangilinan J."/>
            <person name="Lipzen A."/>
            <person name="Riley R."/>
            <person name="Andreopoulos W."/>
            <person name="He G."/>
            <person name="Johnson J."/>
            <person name="Nolan M."/>
            <person name="Tritt A."/>
            <person name="Barry K.W."/>
            <person name="Grigoriev I.V."/>
            <person name="Nagy L.G."/>
            <person name="Hibbett D."/>
            <person name="Henrissat B."/>
            <person name="Matheny P.B."/>
            <person name="Labbe J."/>
            <person name="Martin F.M."/>
        </authorList>
    </citation>
    <scope>NUCLEOTIDE SEQUENCE</scope>
    <source>
        <strain evidence="1">EC-137</strain>
    </source>
</reference>
<proteinExistence type="predicted"/>
<comment type="caution">
    <text evidence="1">The sequence shown here is derived from an EMBL/GenBank/DDBJ whole genome shotgun (WGS) entry which is preliminary data.</text>
</comment>
<keyword evidence="2" id="KW-1185">Reference proteome</keyword>
<sequence>MLRTSVHIAILTLQLSQLAAATVPLNRSAAPTIKLDDGIFIGLNTGATNEFLGIPFAKPPVGDLRLRLPQANEPYHGIFNATVFGNRCISQDLTANIPSDTMNPTAVSVLSAVLQRFNSNEVESEDCLFVNVVVPANATGESKLPVVFWIYGSGFESGTSSAYNGSAVVQRSLELDTPVIYVSLNHRCVLSLGFPGGKEAKEAGIGNLGLRDQRLAMRWVQKYISTFGGDPAKVMIWGESAGASAVEMHMLANGGDNQGLFRSAFMHSVAVFPDDYSMDIGQAVFDQFVSDAGCADALGSVVVFDCLRALPIDAIRNATTPTPGVFGYTSLSIGWRPYADGVFVTTSPTQLVLDGSITDIPYVIGNAEDEATMFVLSATNITTDEELQAYLSDNAFAAFSMTGIDRILGLYSSDPTAGSPFDTGDANAITPEYKRMAAVLGDAFLQAPRRFLLRQRSGQQPSYAYLYSRFKSTPYLGAFHTSDDADIYGPGDLTDAIVRFAATLDPNGVLNVTWPRYTPDAPQMFRFLDGDVPFEVINDTFRENGIDALIELEAEVA</sequence>
<reference evidence="1" key="1">
    <citation type="submission" date="2021-02" db="EMBL/GenBank/DDBJ databases">
        <authorList>
            <consortium name="DOE Joint Genome Institute"/>
            <person name="Ahrendt S."/>
            <person name="Looney B.P."/>
            <person name="Miyauchi S."/>
            <person name="Morin E."/>
            <person name="Drula E."/>
            <person name="Courty P.E."/>
            <person name="Chicoki N."/>
            <person name="Fauchery L."/>
            <person name="Kohler A."/>
            <person name="Kuo A."/>
            <person name="Labutti K."/>
            <person name="Pangilinan J."/>
            <person name="Lipzen A."/>
            <person name="Riley R."/>
            <person name="Andreopoulos W."/>
            <person name="He G."/>
            <person name="Johnson J."/>
            <person name="Barry K.W."/>
            <person name="Grigoriev I.V."/>
            <person name="Nagy L."/>
            <person name="Hibbett D."/>
            <person name="Henrissat B."/>
            <person name="Matheny P.B."/>
            <person name="Labbe J."/>
            <person name="Martin F."/>
        </authorList>
    </citation>
    <scope>NUCLEOTIDE SEQUENCE</scope>
    <source>
        <strain evidence="1">EC-137</strain>
    </source>
</reference>
<name>A0ACB8QA68_9AGAM</name>